<gene>
    <name evidence="1" type="ORF">M438DRAFT_45871</name>
</gene>
<sequence>MVAAYRYLGSRADRCLVGGRCLVKLLTSHFKNDYYLVMYHNCKDGPQRAFREAQGSVETDAIRMLPGVIARPEHGMAVELQSGGMFGCSKSVQVDQRGGGQEPFTVTSSFAMTLNRPSRLSQHGTSNKHSRLVCPDKAWPHSSHKTFTQCCNPRPARDCLIVNYFLSSHGHHELLDDVTSAFRDRQGGP</sequence>
<dbReference type="EMBL" id="KL584986">
    <property type="protein sequence ID" value="KEQ82683.1"/>
    <property type="molecule type" value="Genomic_DNA"/>
</dbReference>
<dbReference type="AlphaFoldDB" id="A0A074XBF4"/>
<dbReference type="GeneID" id="40752425"/>
<dbReference type="Proteomes" id="UP000030706">
    <property type="component" value="Unassembled WGS sequence"/>
</dbReference>
<protein>
    <submittedName>
        <fullName evidence="1">Uncharacterized protein</fullName>
    </submittedName>
</protein>
<organism evidence="1 2">
    <name type="scientific">Aureobasidium pullulans EXF-150</name>
    <dbReference type="NCBI Taxonomy" id="1043002"/>
    <lineage>
        <taxon>Eukaryota</taxon>
        <taxon>Fungi</taxon>
        <taxon>Dikarya</taxon>
        <taxon>Ascomycota</taxon>
        <taxon>Pezizomycotina</taxon>
        <taxon>Dothideomycetes</taxon>
        <taxon>Dothideomycetidae</taxon>
        <taxon>Dothideales</taxon>
        <taxon>Saccotheciaceae</taxon>
        <taxon>Aureobasidium</taxon>
    </lineage>
</organism>
<reference evidence="1 2" key="1">
    <citation type="journal article" date="2014" name="BMC Genomics">
        <title>Genome sequencing of four Aureobasidium pullulans varieties: biotechnological potential, stress tolerance, and description of new species.</title>
        <authorList>
            <person name="Gostin Ar C."/>
            <person name="Ohm R.A."/>
            <person name="Kogej T."/>
            <person name="Sonjak S."/>
            <person name="Turk M."/>
            <person name="Zajc J."/>
            <person name="Zalar P."/>
            <person name="Grube M."/>
            <person name="Sun H."/>
            <person name="Han J."/>
            <person name="Sharma A."/>
            <person name="Chiniquy J."/>
            <person name="Ngan C.Y."/>
            <person name="Lipzen A."/>
            <person name="Barry K."/>
            <person name="Grigoriev I.V."/>
            <person name="Gunde-Cimerman N."/>
        </authorList>
    </citation>
    <scope>NUCLEOTIDE SEQUENCE [LARGE SCALE GENOMIC DNA]</scope>
    <source>
        <strain evidence="1 2">EXF-150</strain>
    </source>
</reference>
<evidence type="ECO:0000313" key="1">
    <source>
        <dbReference type="EMBL" id="KEQ82683.1"/>
    </source>
</evidence>
<name>A0A074XBF4_AURPU</name>
<dbReference type="HOGENOM" id="CLU_1434190_0_0_1"/>
<proteinExistence type="predicted"/>
<dbReference type="RefSeq" id="XP_029758870.1">
    <property type="nucleotide sequence ID" value="XM_029910119.1"/>
</dbReference>
<keyword evidence="2" id="KW-1185">Reference proteome</keyword>
<accession>A0A074XBF4</accession>
<evidence type="ECO:0000313" key="2">
    <source>
        <dbReference type="Proteomes" id="UP000030706"/>
    </source>
</evidence>